<evidence type="ECO:0000313" key="3">
    <source>
        <dbReference type="Proteomes" id="UP000186657"/>
    </source>
</evidence>
<dbReference type="EMBL" id="MKZS01000001">
    <property type="protein sequence ID" value="OLT62208.1"/>
    <property type="molecule type" value="Genomic_DNA"/>
</dbReference>
<proteinExistence type="inferred from homology"/>
<sequence>MQTYYYVLASQKFLEEEPLEEVLRERTRHYHEQEKEIDFWLVNQPAFLESSQMSQVKQECPQPATAIISTNPKFITWLKLRLEFVKTGEFQAPSDSIPDPLASLASV</sequence>
<comment type="similarity">
    <text evidence="1">Belongs to the ycf54 family.</text>
</comment>
<dbReference type="InterPro" id="IPR038409">
    <property type="entry name" value="Ycf54-like_sf"/>
</dbReference>
<dbReference type="InterPro" id="IPR019616">
    <property type="entry name" value="Ycf54"/>
</dbReference>
<dbReference type="AlphaFoldDB" id="A0A1U7N8C5"/>
<name>A0A1U7N8C5_9CYAN</name>
<keyword evidence="3" id="KW-1185">Reference proteome</keyword>
<accession>A0A1U7N8C5</accession>
<comment type="caution">
    <text evidence="2">The sequence shown here is derived from an EMBL/GenBank/DDBJ whole genome shotgun (WGS) entry which is preliminary data.</text>
</comment>
<dbReference type="PANTHER" id="PTHR35319:SF2">
    <property type="entry name" value="YCF54"/>
    <property type="match status" value="1"/>
</dbReference>
<dbReference type="Pfam" id="PF10674">
    <property type="entry name" value="Ycf54"/>
    <property type="match status" value="1"/>
</dbReference>
<dbReference type="PANTHER" id="PTHR35319">
    <property type="match status" value="1"/>
</dbReference>
<protein>
    <recommendedName>
        <fullName evidence="4">Ycf54</fullName>
    </recommendedName>
</protein>
<evidence type="ECO:0008006" key="4">
    <source>
        <dbReference type="Google" id="ProtNLM"/>
    </source>
</evidence>
<evidence type="ECO:0000313" key="2">
    <source>
        <dbReference type="EMBL" id="OLT62208.1"/>
    </source>
</evidence>
<dbReference type="RefSeq" id="WP_075903987.1">
    <property type="nucleotide sequence ID" value="NZ_MKZS01000001.1"/>
</dbReference>
<dbReference type="Gene3D" id="3.30.70.1860">
    <property type="entry name" value="Uncharacterised protein family Ycf54"/>
    <property type="match status" value="1"/>
</dbReference>
<organism evidence="2 3">
    <name type="scientific">Moorena bouillonii PNG</name>
    <dbReference type="NCBI Taxonomy" id="568701"/>
    <lineage>
        <taxon>Bacteria</taxon>
        <taxon>Bacillati</taxon>
        <taxon>Cyanobacteriota</taxon>
        <taxon>Cyanophyceae</taxon>
        <taxon>Coleofasciculales</taxon>
        <taxon>Coleofasciculaceae</taxon>
        <taxon>Moorena</taxon>
    </lineage>
</organism>
<dbReference type="Proteomes" id="UP000186657">
    <property type="component" value="Unassembled WGS sequence"/>
</dbReference>
<gene>
    <name evidence="2" type="ORF">BJP37_27515</name>
</gene>
<evidence type="ECO:0000256" key="1">
    <source>
        <dbReference type="ARBA" id="ARBA00043978"/>
    </source>
</evidence>
<reference evidence="2 3" key="1">
    <citation type="submission" date="2016-10" db="EMBL/GenBank/DDBJ databases">
        <title>Comparative genomics uncovers the prolific and rare metabolic potential of the cyanobacterial genus Moorea.</title>
        <authorList>
            <person name="Leao T."/>
            <person name="Castelao G."/>
            <person name="Korobeynikov A."/>
            <person name="Monroe E.A."/>
            <person name="Podell S."/>
            <person name="Glukhov E."/>
            <person name="Allen E."/>
            <person name="Gerwick W.H."/>
            <person name="Gerwick L."/>
        </authorList>
    </citation>
    <scope>NUCLEOTIDE SEQUENCE [LARGE SCALE GENOMIC DNA]</scope>
    <source>
        <strain evidence="2 3">PNG5-198</strain>
    </source>
</reference>